<reference evidence="1" key="2">
    <citation type="journal article" date="2015" name="ISME J.">
        <title>A new class of marine Euryarchaeota group II from the Mediterranean deep chlorophyll maximum.</title>
        <authorList>
            <person name="Martin-Cuadrado A.B."/>
            <person name="Garcia-Heredia I."/>
            <person name="Molto A.G."/>
            <person name="Lopez-Ubeda R."/>
            <person name="Kimes N."/>
            <person name="Lopez-Garcia P."/>
            <person name="Moreira D."/>
            <person name="Rodriguez-Valera F."/>
        </authorList>
    </citation>
    <scope>NUCLEOTIDE SEQUENCE</scope>
</reference>
<proteinExistence type="predicted"/>
<dbReference type="AlphaFoldDB" id="A0A1B1TEV0"/>
<name>A0A1B1TEV0_9ARCH</name>
<sequence>MISTYLGQVIVPPRANRGDKMSSTNSEENRINNEESCKECGCKIIEDGDSHSHCIACGMPVKKLSFDTGYKYPSEVQEPRRTNTISSLGSQIIKDKNPISRKLIILQNRASQKKISYDEKIVAEVENTGVKGNTIPLLAEIMKIANSDNKLSTNRDILKGSKSLSNPKDRSQYKLRVYAIAGLTLLNRNLFSNSVLQIQDKWGIHKDDISNLKKFISRQLICSGYDIPVNRINSDEESSIELRNHQLSLFLYDIRDHLASYINFTSSKEIIDKAIMILSENGEPITHVSPSQIGGKFRNLSPERAALQSVVDSMCALDYNEREIKKLYKKFPVRGMKTIFSRLNAYRQNLAEDV</sequence>
<evidence type="ECO:0000313" key="1">
    <source>
        <dbReference type="EMBL" id="ANV80803.1"/>
    </source>
</evidence>
<protein>
    <recommendedName>
        <fullName evidence="2">TFIIB-type domain-containing protein</fullName>
    </recommendedName>
</protein>
<reference evidence="1" key="1">
    <citation type="submission" date="2014-11" db="EMBL/GenBank/DDBJ databases">
        <authorList>
            <person name="Zhu J."/>
            <person name="Qi W."/>
            <person name="Song R."/>
        </authorList>
    </citation>
    <scope>NUCLEOTIDE SEQUENCE</scope>
</reference>
<evidence type="ECO:0008006" key="2">
    <source>
        <dbReference type="Google" id="ProtNLM"/>
    </source>
</evidence>
<organism evidence="1">
    <name type="scientific">uncultured Poseidoniia archaeon</name>
    <dbReference type="NCBI Taxonomy" id="1697135"/>
    <lineage>
        <taxon>Archaea</taxon>
        <taxon>Methanobacteriati</taxon>
        <taxon>Thermoplasmatota</taxon>
        <taxon>Candidatus Poseidoniia</taxon>
        <taxon>environmental samples</taxon>
    </lineage>
</organism>
<dbReference type="EMBL" id="KP211908">
    <property type="protein sequence ID" value="ANV80803.1"/>
    <property type="molecule type" value="Genomic_DNA"/>
</dbReference>
<accession>A0A1B1TEV0</accession>